<keyword evidence="3" id="KW-1185">Reference proteome</keyword>
<dbReference type="InterPro" id="IPR008271">
    <property type="entry name" value="Ser/Thr_kinase_AS"/>
</dbReference>
<reference evidence="2 3" key="1">
    <citation type="submission" date="2014-04" db="EMBL/GenBank/DDBJ databases">
        <authorList>
            <consortium name="DOE Joint Genome Institute"/>
            <person name="Kuo A."/>
            <person name="Gay G."/>
            <person name="Dore J."/>
            <person name="Kohler A."/>
            <person name="Nagy L.G."/>
            <person name="Floudas D."/>
            <person name="Copeland A."/>
            <person name="Barry K.W."/>
            <person name="Cichocki N."/>
            <person name="Veneault-Fourrey C."/>
            <person name="LaButti K."/>
            <person name="Lindquist E.A."/>
            <person name="Lipzen A."/>
            <person name="Lundell T."/>
            <person name="Morin E."/>
            <person name="Murat C."/>
            <person name="Sun H."/>
            <person name="Tunlid A."/>
            <person name="Henrissat B."/>
            <person name="Grigoriev I.V."/>
            <person name="Hibbett D.S."/>
            <person name="Martin F."/>
            <person name="Nordberg H.P."/>
            <person name="Cantor M.N."/>
            <person name="Hua S.X."/>
        </authorList>
    </citation>
    <scope>NUCLEOTIDE SEQUENCE [LARGE SCALE GENOMIC DNA]</scope>
    <source>
        <strain evidence="3">h7</strain>
    </source>
</reference>
<dbReference type="SMART" id="SM00220">
    <property type="entry name" value="S_TKc"/>
    <property type="match status" value="1"/>
</dbReference>
<reference evidence="3" key="2">
    <citation type="submission" date="2015-01" db="EMBL/GenBank/DDBJ databases">
        <title>Evolutionary Origins and Diversification of the Mycorrhizal Mutualists.</title>
        <authorList>
            <consortium name="DOE Joint Genome Institute"/>
            <consortium name="Mycorrhizal Genomics Consortium"/>
            <person name="Kohler A."/>
            <person name="Kuo A."/>
            <person name="Nagy L.G."/>
            <person name="Floudas D."/>
            <person name="Copeland A."/>
            <person name="Barry K.W."/>
            <person name="Cichocki N."/>
            <person name="Veneault-Fourrey C."/>
            <person name="LaButti K."/>
            <person name="Lindquist E.A."/>
            <person name="Lipzen A."/>
            <person name="Lundell T."/>
            <person name="Morin E."/>
            <person name="Murat C."/>
            <person name="Riley R."/>
            <person name="Ohm R."/>
            <person name="Sun H."/>
            <person name="Tunlid A."/>
            <person name="Henrissat B."/>
            <person name="Grigoriev I.V."/>
            <person name="Hibbett D.S."/>
            <person name="Martin F."/>
        </authorList>
    </citation>
    <scope>NUCLEOTIDE SEQUENCE [LARGE SCALE GENOMIC DNA]</scope>
    <source>
        <strain evidence="3">h7</strain>
    </source>
</reference>
<dbReference type="InterPro" id="IPR000719">
    <property type="entry name" value="Prot_kinase_dom"/>
</dbReference>
<dbReference type="Proteomes" id="UP000053424">
    <property type="component" value="Unassembled WGS sequence"/>
</dbReference>
<dbReference type="PANTHER" id="PTHR44167:SF24">
    <property type="entry name" value="SERINE_THREONINE-PROTEIN KINASE CHK2"/>
    <property type="match status" value="1"/>
</dbReference>
<name>A0A0C3BGM4_HEBCY</name>
<dbReference type="STRING" id="686832.A0A0C3BGM4"/>
<protein>
    <recommendedName>
        <fullName evidence="1">Protein kinase domain-containing protein</fullName>
    </recommendedName>
</protein>
<feature type="domain" description="Protein kinase" evidence="1">
    <location>
        <begin position="63"/>
        <end position="334"/>
    </location>
</feature>
<gene>
    <name evidence="2" type="ORF">M413DRAFT_449518</name>
</gene>
<dbReference type="Pfam" id="PF00069">
    <property type="entry name" value="Pkinase"/>
    <property type="match status" value="1"/>
</dbReference>
<dbReference type="Gene3D" id="1.10.510.10">
    <property type="entry name" value="Transferase(Phosphotransferase) domain 1"/>
    <property type="match status" value="1"/>
</dbReference>
<proteinExistence type="predicted"/>
<sequence length="437" mass="52209">MDSESSSFKIPFPFIRGDDSWDRQERWTFWESETTLRYFIDHGYTLYKRIMFDGWATSNSVPRLPFEDFSEGPYPYAFYDTQMERPTTKPLRADDHSGAILYAQDSQNRHVAIKLVRDGTDELRILRFLSEQNLETLKENCVIPVLDIFPADGFWFAVMPRWGNHIDFPPRQTMRDYLQIMHSMLKAVTFLHHHNILHKDIKMENLVVDHFADTDSLGLNEVRRRLRNEGKLSYAMIDFDWSMMVAPESKGRCRFPYHMSWWGSGFSPHDTRQGEFDYDPFAFDVGMLGVVFCVHYQQHSKRLPMLAPLLDWMTTRDIERRPSAAQALEFFEQLRSELTDDQLDMEDVYAGAEFELYDEFDRWKDIPDDFATKWASYREPPVPRLTKFLRWICEPRWMWTIVPWVRWTFFQFTTLPRRAFTHFVGFRVFGYPSRRAK</sequence>
<dbReference type="AlphaFoldDB" id="A0A0C3BGM4"/>
<dbReference type="OrthoDB" id="2722301at2759"/>
<dbReference type="EMBL" id="KN831812">
    <property type="protein sequence ID" value="KIM35890.1"/>
    <property type="molecule type" value="Genomic_DNA"/>
</dbReference>
<evidence type="ECO:0000259" key="1">
    <source>
        <dbReference type="PROSITE" id="PS50011"/>
    </source>
</evidence>
<dbReference type="HOGENOM" id="CLU_042818_0_0_1"/>
<dbReference type="PROSITE" id="PS50011">
    <property type="entry name" value="PROTEIN_KINASE_DOM"/>
    <property type="match status" value="1"/>
</dbReference>
<dbReference type="SUPFAM" id="SSF56112">
    <property type="entry name" value="Protein kinase-like (PK-like)"/>
    <property type="match status" value="1"/>
</dbReference>
<dbReference type="PROSITE" id="PS00108">
    <property type="entry name" value="PROTEIN_KINASE_ST"/>
    <property type="match status" value="1"/>
</dbReference>
<evidence type="ECO:0000313" key="2">
    <source>
        <dbReference type="EMBL" id="KIM35890.1"/>
    </source>
</evidence>
<evidence type="ECO:0000313" key="3">
    <source>
        <dbReference type="Proteomes" id="UP000053424"/>
    </source>
</evidence>
<accession>A0A0C3BGM4</accession>
<organism evidence="2 3">
    <name type="scientific">Hebeloma cylindrosporum</name>
    <dbReference type="NCBI Taxonomy" id="76867"/>
    <lineage>
        <taxon>Eukaryota</taxon>
        <taxon>Fungi</taxon>
        <taxon>Dikarya</taxon>
        <taxon>Basidiomycota</taxon>
        <taxon>Agaricomycotina</taxon>
        <taxon>Agaricomycetes</taxon>
        <taxon>Agaricomycetidae</taxon>
        <taxon>Agaricales</taxon>
        <taxon>Agaricineae</taxon>
        <taxon>Hymenogastraceae</taxon>
        <taxon>Hebeloma</taxon>
    </lineage>
</organism>
<dbReference type="InterPro" id="IPR011009">
    <property type="entry name" value="Kinase-like_dom_sf"/>
</dbReference>
<dbReference type="GO" id="GO:0004672">
    <property type="term" value="F:protein kinase activity"/>
    <property type="evidence" value="ECO:0007669"/>
    <property type="project" value="InterPro"/>
</dbReference>
<dbReference type="PANTHER" id="PTHR44167">
    <property type="entry name" value="OVARIAN-SPECIFIC SERINE/THREONINE-PROTEIN KINASE LOK-RELATED"/>
    <property type="match status" value="1"/>
</dbReference>
<dbReference type="GO" id="GO:0005524">
    <property type="term" value="F:ATP binding"/>
    <property type="evidence" value="ECO:0007669"/>
    <property type="project" value="InterPro"/>
</dbReference>